<dbReference type="PaxDb" id="39947-A0A0P0VUG9"/>
<dbReference type="InParanoid" id="A0A0P0VUG9"/>
<gene>
    <name evidence="1" type="ordered locus">Os03g0206100</name>
    <name evidence="1" type="ORF">OSNPB_030206100</name>
</gene>
<dbReference type="AlphaFoldDB" id="A0A0P0VUG9"/>
<protein>
    <submittedName>
        <fullName evidence="1">Os03g0206100 protein</fullName>
    </submittedName>
</protein>
<dbReference type="Gramene" id="Os03t0206100-01">
    <property type="protein sequence ID" value="Os03t0206100-01"/>
    <property type="gene ID" value="Os03g0206100"/>
</dbReference>
<evidence type="ECO:0000313" key="1">
    <source>
        <dbReference type="EMBL" id="BAS82863.1"/>
    </source>
</evidence>
<dbReference type="Proteomes" id="UP000059680">
    <property type="component" value="Chromosome 3"/>
</dbReference>
<reference evidence="2" key="1">
    <citation type="journal article" date="2005" name="Nature">
        <title>The map-based sequence of the rice genome.</title>
        <authorList>
            <consortium name="International rice genome sequencing project (IRGSP)"/>
            <person name="Matsumoto T."/>
            <person name="Wu J."/>
            <person name="Kanamori H."/>
            <person name="Katayose Y."/>
            <person name="Fujisawa M."/>
            <person name="Namiki N."/>
            <person name="Mizuno H."/>
            <person name="Yamamoto K."/>
            <person name="Antonio B.A."/>
            <person name="Baba T."/>
            <person name="Sakata K."/>
            <person name="Nagamura Y."/>
            <person name="Aoki H."/>
            <person name="Arikawa K."/>
            <person name="Arita K."/>
            <person name="Bito T."/>
            <person name="Chiden Y."/>
            <person name="Fujitsuka N."/>
            <person name="Fukunaka R."/>
            <person name="Hamada M."/>
            <person name="Harada C."/>
            <person name="Hayashi A."/>
            <person name="Hijishita S."/>
            <person name="Honda M."/>
            <person name="Hosokawa S."/>
            <person name="Ichikawa Y."/>
            <person name="Idonuma A."/>
            <person name="Iijima M."/>
            <person name="Ikeda M."/>
            <person name="Ikeno M."/>
            <person name="Ito K."/>
            <person name="Ito S."/>
            <person name="Ito T."/>
            <person name="Ito Y."/>
            <person name="Ito Y."/>
            <person name="Iwabuchi A."/>
            <person name="Kamiya K."/>
            <person name="Karasawa W."/>
            <person name="Kurita K."/>
            <person name="Katagiri S."/>
            <person name="Kikuta A."/>
            <person name="Kobayashi H."/>
            <person name="Kobayashi N."/>
            <person name="Machita K."/>
            <person name="Maehara T."/>
            <person name="Masukawa M."/>
            <person name="Mizubayashi T."/>
            <person name="Mukai Y."/>
            <person name="Nagasaki H."/>
            <person name="Nagata Y."/>
            <person name="Naito S."/>
            <person name="Nakashima M."/>
            <person name="Nakama Y."/>
            <person name="Nakamichi Y."/>
            <person name="Nakamura M."/>
            <person name="Meguro A."/>
            <person name="Negishi M."/>
            <person name="Ohta I."/>
            <person name="Ohta T."/>
            <person name="Okamoto M."/>
            <person name="Ono N."/>
            <person name="Saji S."/>
            <person name="Sakaguchi M."/>
            <person name="Sakai K."/>
            <person name="Shibata M."/>
            <person name="Shimokawa T."/>
            <person name="Song J."/>
            <person name="Takazaki Y."/>
            <person name="Terasawa K."/>
            <person name="Tsugane M."/>
            <person name="Tsuji K."/>
            <person name="Ueda S."/>
            <person name="Waki K."/>
            <person name="Yamagata H."/>
            <person name="Yamamoto M."/>
            <person name="Yamamoto S."/>
            <person name="Yamane H."/>
            <person name="Yoshiki S."/>
            <person name="Yoshihara R."/>
            <person name="Yukawa K."/>
            <person name="Zhong H."/>
            <person name="Yano M."/>
            <person name="Yuan Q."/>
            <person name="Ouyang S."/>
            <person name="Liu J."/>
            <person name="Jones K.M."/>
            <person name="Gansberger K."/>
            <person name="Moffat K."/>
            <person name="Hill J."/>
            <person name="Bera J."/>
            <person name="Fadrosh D."/>
            <person name="Jin S."/>
            <person name="Johri S."/>
            <person name="Kim M."/>
            <person name="Overton L."/>
            <person name="Reardon M."/>
            <person name="Tsitrin T."/>
            <person name="Vuong H."/>
            <person name="Weaver B."/>
            <person name="Ciecko A."/>
            <person name="Tallon L."/>
            <person name="Jackson J."/>
            <person name="Pai G."/>
            <person name="Aken S.V."/>
            <person name="Utterback T."/>
            <person name="Reidmuller S."/>
            <person name="Feldblyum T."/>
            <person name="Hsiao J."/>
            <person name="Zismann V."/>
            <person name="Iobst S."/>
            <person name="de Vazeille A.R."/>
            <person name="Buell C.R."/>
            <person name="Ying K."/>
            <person name="Li Y."/>
            <person name="Lu T."/>
            <person name="Huang Y."/>
            <person name="Zhao Q."/>
            <person name="Feng Q."/>
            <person name="Zhang L."/>
            <person name="Zhu J."/>
            <person name="Weng Q."/>
            <person name="Mu J."/>
            <person name="Lu Y."/>
            <person name="Fan D."/>
            <person name="Liu Y."/>
            <person name="Guan J."/>
            <person name="Zhang Y."/>
            <person name="Yu S."/>
            <person name="Liu X."/>
            <person name="Zhang Y."/>
            <person name="Hong G."/>
            <person name="Han B."/>
            <person name="Choisne N."/>
            <person name="Demange N."/>
            <person name="Orjeda G."/>
            <person name="Samain S."/>
            <person name="Cattolico L."/>
            <person name="Pelletier E."/>
            <person name="Couloux A."/>
            <person name="Segurens B."/>
            <person name="Wincker P."/>
            <person name="D'Hont A."/>
            <person name="Scarpelli C."/>
            <person name="Weissenbach J."/>
            <person name="Salanoubat M."/>
            <person name="Quetier F."/>
            <person name="Yu Y."/>
            <person name="Kim H.R."/>
            <person name="Rambo T."/>
            <person name="Currie J."/>
            <person name="Collura K."/>
            <person name="Luo M."/>
            <person name="Yang T."/>
            <person name="Ammiraju J.S.S."/>
            <person name="Engler F."/>
            <person name="Soderlund C."/>
            <person name="Wing R.A."/>
            <person name="Palmer L.E."/>
            <person name="de la Bastide M."/>
            <person name="Spiegel L."/>
            <person name="Nascimento L."/>
            <person name="Zutavern T."/>
            <person name="O'Shaughnessy A."/>
            <person name="Dike S."/>
            <person name="Dedhia N."/>
            <person name="Preston R."/>
            <person name="Balija V."/>
            <person name="McCombie W.R."/>
            <person name="Chow T."/>
            <person name="Chen H."/>
            <person name="Chung M."/>
            <person name="Chen C."/>
            <person name="Shaw J."/>
            <person name="Wu H."/>
            <person name="Hsiao K."/>
            <person name="Chao Y."/>
            <person name="Chu M."/>
            <person name="Cheng C."/>
            <person name="Hour A."/>
            <person name="Lee P."/>
            <person name="Lin S."/>
            <person name="Lin Y."/>
            <person name="Liou J."/>
            <person name="Liu S."/>
            <person name="Hsing Y."/>
            <person name="Raghuvanshi S."/>
            <person name="Mohanty A."/>
            <person name="Bharti A.K."/>
            <person name="Gaur A."/>
            <person name="Gupta V."/>
            <person name="Kumar D."/>
            <person name="Ravi V."/>
            <person name="Vij S."/>
            <person name="Kapur A."/>
            <person name="Khurana P."/>
            <person name="Khurana P."/>
            <person name="Khurana J.P."/>
            <person name="Tyagi A.K."/>
            <person name="Gaikwad K."/>
            <person name="Singh A."/>
            <person name="Dalal V."/>
            <person name="Srivastava S."/>
            <person name="Dixit A."/>
            <person name="Pal A.K."/>
            <person name="Ghazi I.A."/>
            <person name="Yadav M."/>
            <person name="Pandit A."/>
            <person name="Bhargava A."/>
            <person name="Sureshbabu K."/>
            <person name="Batra K."/>
            <person name="Sharma T.R."/>
            <person name="Mohapatra T."/>
            <person name="Singh N.K."/>
            <person name="Messing J."/>
            <person name="Nelson A.B."/>
            <person name="Fuks G."/>
            <person name="Kavchok S."/>
            <person name="Keizer G."/>
            <person name="Linton E."/>
            <person name="Llaca V."/>
            <person name="Song R."/>
            <person name="Tanyolac B."/>
            <person name="Young S."/>
            <person name="Ho-Il K."/>
            <person name="Hahn J.H."/>
            <person name="Sangsakoo G."/>
            <person name="Vanavichit A."/>
            <person name="de Mattos Luiz.A.T."/>
            <person name="Zimmer P.D."/>
            <person name="Malone G."/>
            <person name="Dellagostin O."/>
            <person name="de Oliveira A.C."/>
            <person name="Bevan M."/>
            <person name="Bancroft I."/>
            <person name="Minx P."/>
            <person name="Cordum H."/>
            <person name="Wilson R."/>
            <person name="Cheng Z."/>
            <person name="Jin W."/>
            <person name="Jiang J."/>
            <person name="Leong S.A."/>
            <person name="Iwama H."/>
            <person name="Gojobori T."/>
            <person name="Itoh T."/>
            <person name="Niimura Y."/>
            <person name="Fujii Y."/>
            <person name="Habara T."/>
            <person name="Sakai H."/>
            <person name="Sato Y."/>
            <person name="Wilson G."/>
            <person name="Kumar K."/>
            <person name="McCouch S."/>
            <person name="Juretic N."/>
            <person name="Hoen D."/>
            <person name="Wright S."/>
            <person name="Bruskiewich R."/>
            <person name="Bureau T."/>
            <person name="Miyao A."/>
            <person name="Hirochika H."/>
            <person name="Nishikawa T."/>
            <person name="Kadowaki K."/>
            <person name="Sugiura M."/>
            <person name="Burr B."/>
            <person name="Sasaki T."/>
        </authorList>
    </citation>
    <scope>NUCLEOTIDE SEQUENCE [LARGE SCALE GENOMIC DNA]</scope>
    <source>
        <strain evidence="2">cv. Nipponbare</strain>
    </source>
</reference>
<dbReference type="EMBL" id="AP014959">
    <property type="protein sequence ID" value="BAS82863.1"/>
    <property type="molecule type" value="Genomic_DNA"/>
</dbReference>
<organism evidence="1 2">
    <name type="scientific">Oryza sativa subsp. japonica</name>
    <name type="common">Rice</name>
    <dbReference type="NCBI Taxonomy" id="39947"/>
    <lineage>
        <taxon>Eukaryota</taxon>
        <taxon>Viridiplantae</taxon>
        <taxon>Streptophyta</taxon>
        <taxon>Embryophyta</taxon>
        <taxon>Tracheophyta</taxon>
        <taxon>Spermatophyta</taxon>
        <taxon>Magnoliopsida</taxon>
        <taxon>Liliopsida</taxon>
        <taxon>Poales</taxon>
        <taxon>Poaceae</taxon>
        <taxon>BOP clade</taxon>
        <taxon>Oryzoideae</taxon>
        <taxon>Oryzeae</taxon>
        <taxon>Oryzinae</taxon>
        <taxon>Oryza</taxon>
        <taxon>Oryza sativa</taxon>
    </lineage>
</organism>
<feature type="non-terminal residue" evidence="1">
    <location>
        <position position="1"/>
    </location>
</feature>
<name>A0A0P0VUG9_ORYSJ</name>
<reference evidence="1 2" key="3">
    <citation type="journal article" date="2013" name="Rice">
        <title>Improvement of the Oryza sativa Nipponbare reference genome using next generation sequence and optical map data.</title>
        <authorList>
            <person name="Kawahara Y."/>
            <person name="de la Bastide M."/>
            <person name="Hamilton J.P."/>
            <person name="Kanamori H."/>
            <person name="McCombie W.R."/>
            <person name="Ouyang S."/>
            <person name="Schwartz D.C."/>
            <person name="Tanaka T."/>
            <person name="Wu J."/>
            <person name="Zhou S."/>
            <person name="Childs K.L."/>
            <person name="Davidson R.M."/>
            <person name="Lin H."/>
            <person name="Quesada-Ocampo L."/>
            <person name="Vaillancourt B."/>
            <person name="Sakai H."/>
            <person name="Lee S.S."/>
            <person name="Kim J."/>
            <person name="Numa H."/>
            <person name="Itoh T."/>
            <person name="Buell C.R."/>
            <person name="Matsumoto T."/>
        </authorList>
    </citation>
    <scope>NUCLEOTIDE SEQUENCE [LARGE SCALE GENOMIC DNA]</scope>
    <source>
        <strain evidence="2">cv. Nipponbare</strain>
    </source>
</reference>
<sequence>LASSYATTKAKAEPDTGVDQFVLPHWWSTNITRPHLFTLETVLQVIKAVTICWV</sequence>
<evidence type="ECO:0000313" key="2">
    <source>
        <dbReference type="Proteomes" id="UP000059680"/>
    </source>
</evidence>
<proteinExistence type="predicted"/>
<accession>A0A0P0VUG9</accession>
<keyword evidence="2" id="KW-1185">Reference proteome</keyword>
<reference evidence="1 2" key="2">
    <citation type="journal article" date="2013" name="Plant Cell Physiol.">
        <title>Rice Annotation Project Database (RAP-DB): an integrative and interactive database for rice genomics.</title>
        <authorList>
            <person name="Sakai H."/>
            <person name="Lee S.S."/>
            <person name="Tanaka T."/>
            <person name="Numa H."/>
            <person name="Kim J."/>
            <person name="Kawahara Y."/>
            <person name="Wakimoto H."/>
            <person name="Yang C.C."/>
            <person name="Iwamoto M."/>
            <person name="Abe T."/>
            <person name="Yamada Y."/>
            <person name="Muto A."/>
            <person name="Inokuchi H."/>
            <person name="Ikemura T."/>
            <person name="Matsumoto T."/>
            <person name="Sasaki T."/>
            <person name="Itoh T."/>
        </authorList>
    </citation>
    <scope>NUCLEOTIDE SEQUENCE [LARGE SCALE GENOMIC DNA]</scope>
    <source>
        <strain evidence="2">cv. Nipponbare</strain>
    </source>
</reference>